<dbReference type="GeneID" id="70241354"/>
<evidence type="ECO:0000259" key="8">
    <source>
        <dbReference type="PROSITE" id="PS50048"/>
    </source>
</evidence>
<dbReference type="PROSITE" id="PS50048">
    <property type="entry name" value="ZN2_CY6_FUNGAL_2"/>
    <property type="match status" value="1"/>
</dbReference>
<dbReference type="SMART" id="SM00066">
    <property type="entry name" value="GAL4"/>
    <property type="match status" value="1"/>
</dbReference>
<dbReference type="PANTHER" id="PTHR47540:SF6">
    <property type="entry name" value="ZN(II)2CYS6 TRANSCRIPTION FACTOR (EUROFUNG)"/>
    <property type="match status" value="1"/>
</dbReference>
<feature type="region of interest" description="Disordered" evidence="7">
    <location>
        <begin position="68"/>
        <end position="96"/>
    </location>
</feature>
<evidence type="ECO:0000256" key="7">
    <source>
        <dbReference type="SAM" id="MobiDB-lite"/>
    </source>
</evidence>
<dbReference type="Pfam" id="PF00172">
    <property type="entry name" value="Zn_clus"/>
    <property type="match status" value="1"/>
</dbReference>
<keyword evidence="10" id="KW-1185">Reference proteome</keyword>
<dbReference type="CDD" id="cd12148">
    <property type="entry name" value="fungal_TF_MHR"/>
    <property type="match status" value="1"/>
</dbReference>
<dbReference type="InterPro" id="IPR007219">
    <property type="entry name" value="XnlR_reg_dom"/>
</dbReference>
<keyword evidence="6" id="KW-0539">Nucleus</keyword>
<keyword evidence="2" id="KW-0479">Metal-binding</keyword>
<dbReference type="Proteomes" id="UP001201262">
    <property type="component" value="Unassembled WGS sequence"/>
</dbReference>
<dbReference type="InterPro" id="IPR051711">
    <property type="entry name" value="Stress_Response_Reg"/>
</dbReference>
<keyword evidence="3" id="KW-0805">Transcription regulation</keyword>
<dbReference type="InterPro" id="IPR036864">
    <property type="entry name" value="Zn2-C6_fun-type_DNA-bd_sf"/>
</dbReference>
<dbReference type="GO" id="GO:0043565">
    <property type="term" value="F:sequence-specific DNA binding"/>
    <property type="evidence" value="ECO:0007669"/>
    <property type="project" value="TreeGrafter"/>
</dbReference>
<dbReference type="GO" id="GO:0006351">
    <property type="term" value="P:DNA-templated transcription"/>
    <property type="evidence" value="ECO:0007669"/>
    <property type="project" value="InterPro"/>
</dbReference>
<dbReference type="Gene3D" id="4.10.240.10">
    <property type="entry name" value="Zn(2)-C6 fungal-type DNA-binding domain"/>
    <property type="match status" value="1"/>
</dbReference>
<evidence type="ECO:0000313" key="10">
    <source>
        <dbReference type="Proteomes" id="UP001201262"/>
    </source>
</evidence>
<evidence type="ECO:0000256" key="2">
    <source>
        <dbReference type="ARBA" id="ARBA00022723"/>
    </source>
</evidence>
<evidence type="ECO:0000313" key="9">
    <source>
        <dbReference type="EMBL" id="KAH8699041.1"/>
    </source>
</evidence>
<protein>
    <submittedName>
        <fullName evidence="9">Fungal-specific transcription factor</fullName>
    </submittedName>
</protein>
<dbReference type="InterPro" id="IPR001138">
    <property type="entry name" value="Zn2Cys6_DnaBD"/>
</dbReference>
<feature type="domain" description="Zn(2)-C6 fungal-type" evidence="8">
    <location>
        <begin position="9"/>
        <end position="40"/>
    </location>
</feature>
<dbReference type="AlphaFoldDB" id="A0AAD4PZH9"/>
<dbReference type="SMART" id="SM00906">
    <property type="entry name" value="Fungal_trans"/>
    <property type="match status" value="1"/>
</dbReference>
<organism evidence="9 10">
    <name type="scientific">Talaromyces proteolyticus</name>
    <dbReference type="NCBI Taxonomy" id="1131652"/>
    <lineage>
        <taxon>Eukaryota</taxon>
        <taxon>Fungi</taxon>
        <taxon>Dikarya</taxon>
        <taxon>Ascomycota</taxon>
        <taxon>Pezizomycotina</taxon>
        <taxon>Eurotiomycetes</taxon>
        <taxon>Eurotiomycetidae</taxon>
        <taxon>Eurotiales</taxon>
        <taxon>Trichocomaceae</taxon>
        <taxon>Talaromyces</taxon>
        <taxon>Talaromyces sect. Bacilispori</taxon>
    </lineage>
</organism>
<dbReference type="PANTHER" id="PTHR47540">
    <property type="entry name" value="THIAMINE REPRESSIBLE GENES REGULATORY PROTEIN THI5"/>
    <property type="match status" value="1"/>
</dbReference>
<dbReference type="CDD" id="cd00067">
    <property type="entry name" value="GAL4"/>
    <property type="match status" value="1"/>
</dbReference>
<keyword evidence="5" id="KW-0804">Transcription</keyword>
<dbReference type="GO" id="GO:0045944">
    <property type="term" value="P:positive regulation of transcription by RNA polymerase II"/>
    <property type="evidence" value="ECO:0007669"/>
    <property type="project" value="TreeGrafter"/>
</dbReference>
<evidence type="ECO:0000256" key="4">
    <source>
        <dbReference type="ARBA" id="ARBA00023125"/>
    </source>
</evidence>
<proteinExistence type="predicted"/>
<dbReference type="SUPFAM" id="SSF57701">
    <property type="entry name" value="Zn2/Cys6 DNA-binding domain"/>
    <property type="match status" value="1"/>
</dbReference>
<name>A0AAD4PZH9_9EURO</name>
<dbReference type="GO" id="GO:0000981">
    <property type="term" value="F:DNA-binding transcription factor activity, RNA polymerase II-specific"/>
    <property type="evidence" value="ECO:0007669"/>
    <property type="project" value="InterPro"/>
</dbReference>
<comment type="subcellular location">
    <subcellularLocation>
        <location evidence="1">Nucleus</location>
    </subcellularLocation>
</comment>
<evidence type="ECO:0000256" key="3">
    <source>
        <dbReference type="ARBA" id="ARBA00023015"/>
    </source>
</evidence>
<dbReference type="RefSeq" id="XP_046073505.1">
    <property type="nucleotide sequence ID" value="XM_046211067.1"/>
</dbReference>
<evidence type="ECO:0000256" key="6">
    <source>
        <dbReference type="ARBA" id="ARBA00023242"/>
    </source>
</evidence>
<dbReference type="Pfam" id="PF04082">
    <property type="entry name" value="Fungal_trans"/>
    <property type="match status" value="1"/>
</dbReference>
<dbReference type="GO" id="GO:0005634">
    <property type="term" value="C:nucleus"/>
    <property type="evidence" value="ECO:0007669"/>
    <property type="project" value="UniProtKB-SubCell"/>
</dbReference>
<reference evidence="9" key="1">
    <citation type="submission" date="2021-12" db="EMBL/GenBank/DDBJ databases">
        <title>Convergent genome expansion in fungi linked to evolution of root-endophyte symbiosis.</title>
        <authorList>
            <consortium name="DOE Joint Genome Institute"/>
            <person name="Ke Y.-H."/>
            <person name="Bonito G."/>
            <person name="Liao H.-L."/>
            <person name="Looney B."/>
            <person name="Rojas-Flechas A."/>
            <person name="Nash J."/>
            <person name="Hameed K."/>
            <person name="Schadt C."/>
            <person name="Martin F."/>
            <person name="Crous P.W."/>
            <person name="Miettinen O."/>
            <person name="Magnuson J.K."/>
            <person name="Labbe J."/>
            <person name="Jacobson D."/>
            <person name="Doktycz M.J."/>
            <person name="Veneault-Fourrey C."/>
            <person name="Kuo A."/>
            <person name="Mondo S."/>
            <person name="Calhoun S."/>
            <person name="Riley R."/>
            <person name="Ohm R."/>
            <person name="LaButti K."/>
            <person name="Andreopoulos B."/>
            <person name="Pangilinan J."/>
            <person name="Nolan M."/>
            <person name="Tritt A."/>
            <person name="Clum A."/>
            <person name="Lipzen A."/>
            <person name="Daum C."/>
            <person name="Barry K."/>
            <person name="Grigoriev I.V."/>
            <person name="Vilgalys R."/>
        </authorList>
    </citation>
    <scope>NUCLEOTIDE SEQUENCE</scope>
    <source>
        <strain evidence="9">PMI_201</strain>
    </source>
</reference>
<evidence type="ECO:0000256" key="5">
    <source>
        <dbReference type="ARBA" id="ARBA00023163"/>
    </source>
</evidence>
<dbReference type="GO" id="GO:0008270">
    <property type="term" value="F:zinc ion binding"/>
    <property type="evidence" value="ECO:0007669"/>
    <property type="project" value="InterPro"/>
</dbReference>
<keyword evidence="4" id="KW-0238">DNA-binding</keyword>
<dbReference type="EMBL" id="JAJTJA010000005">
    <property type="protein sequence ID" value="KAH8699041.1"/>
    <property type="molecule type" value="Genomic_DNA"/>
</dbReference>
<comment type="caution">
    <text evidence="9">The sequence shown here is derived from an EMBL/GenBank/DDBJ whole genome shotgun (WGS) entry which is preliminary data.</text>
</comment>
<accession>A0AAD4PZH9</accession>
<dbReference type="PROSITE" id="PS00463">
    <property type="entry name" value="ZN2_CY6_FUNGAL_1"/>
    <property type="match status" value="1"/>
</dbReference>
<sequence length="687" mass="77748">MPLTNFTVSCHRCHTHKIKCSGDQPCSKCIQVGHQDECTYFFRDRKVRVSENYLQQLQQELRHLKEHSAVQKTAENPSDDGDDAGPSCPAETAHESDETNASIQHHFIGEKAWFHPYDPSAPPIYIGEAACTAFATRLRRTLTMSNAASHIPRTQYVNETTIASAMEAEVQWPSLQQSRLLVKIAMLHVGRLYHMFLYKSTLDKLEEIYRDGSFYCPENRAKYFALFAFGEAYSVRQGLSTESVPGTTYFAKALNLIQIVPERPSMTHLETLLLLSLFSYFLNRRHSACVLSGNAMRLSLNIGLNHNIPESQLIDPVERQHRIRIWWTIYIFDHMWSSKMGLPMQISDDDIHIDMPFDIVPAEVHNEQFTDTGYMVANIKLARIAGDIITKLYSRKKYKETFLQRVQGLLKALRNWVQTLTEHLRLNPDPESNKKHIISLHLSFNQCVILTTRPTMLHILNKINENEPPHTRDYSNRNGESDISHAVLTLSEACIHAARHSHSIILEKWINGSLPVFGYFHAQYLFSSAMILAVSSLISNENTADRDSFETALRLLHAMKGNGNLTAAEFYPHLNQIKICLDSRVENNRADEESLGNRAAIGPDVIPPASSILQGSDNDPDVSLNNAQHLIGDISSGYTTEMAFLEPTMENFLAQSDLALGLPHAVDSFMNDAESLYTYITPTMLSE</sequence>
<gene>
    <name evidence="9" type="ORF">BGW36DRAFT_294189</name>
</gene>
<evidence type="ECO:0000256" key="1">
    <source>
        <dbReference type="ARBA" id="ARBA00004123"/>
    </source>
</evidence>